<dbReference type="Gene3D" id="1.10.10.10">
    <property type="entry name" value="Winged helix-like DNA-binding domain superfamily/Winged helix DNA-binding domain"/>
    <property type="match status" value="1"/>
</dbReference>
<sequence length="254" mass="27768">MTGQERREAIVRYLAAHERARVDDLAQHLGVSVVTIRSDLRLLENAGYVVRMHGVVVLSQNTAAEIAFAERRQKHSGVKGKIGAEAARLVNNGDSIILDAGTTTLEIARHLKQHEALLVMTNGLDIAMELSHAPGVEIIMLGGKLRKTALSCSGAEAEASLSHHRFDRLFLGVDAMELTRGLTTDHENEASLNRAMIAIADEVVAVTDSSKADRKSVYLVSNFDGIDRLVTDDQLPDAYIEALRHEHHVEVILS</sequence>
<keyword evidence="4" id="KW-1185">Reference proteome</keyword>
<dbReference type="InterPro" id="IPR050313">
    <property type="entry name" value="Carb_Metab_HTH_regulators"/>
</dbReference>
<reference evidence="3 4" key="1">
    <citation type="submission" date="2019-08" db="EMBL/GenBank/DDBJ databases">
        <title>Complete genome sequence of Kushneria sp. YCWA18, a halophilic phosphate-solubilizing bacterium isolated from Daqiao saltern in China.</title>
        <authorList>
            <person name="Du G.-X."/>
            <person name="Qu L.-Y."/>
        </authorList>
    </citation>
    <scope>NUCLEOTIDE SEQUENCE [LARGE SCALE GENOMIC DNA]</scope>
    <source>
        <strain evidence="3 4">YCWA18</strain>
    </source>
</reference>
<dbReference type="InterPro" id="IPR036390">
    <property type="entry name" value="WH_DNA-bd_sf"/>
</dbReference>
<evidence type="ECO:0000256" key="2">
    <source>
        <dbReference type="ARBA" id="ARBA00023163"/>
    </source>
</evidence>
<dbReference type="SMART" id="SM01134">
    <property type="entry name" value="DeoRC"/>
    <property type="match status" value="1"/>
</dbReference>
<proteinExistence type="predicted"/>
<name>A0A1S1NRK6_9GAMM</name>
<dbReference type="PANTHER" id="PTHR30363:SF44">
    <property type="entry name" value="AGA OPERON TRANSCRIPTIONAL REPRESSOR-RELATED"/>
    <property type="match status" value="1"/>
</dbReference>
<dbReference type="InterPro" id="IPR037171">
    <property type="entry name" value="NagB/RpiA_transferase-like"/>
</dbReference>
<organism evidence="3 4">
    <name type="scientific">Kushneria phosphatilytica</name>
    <dbReference type="NCBI Taxonomy" id="657387"/>
    <lineage>
        <taxon>Bacteria</taxon>
        <taxon>Pseudomonadati</taxon>
        <taxon>Pseudomonadota</taxon>
        <taxon>Gammaproteobacteria</taxon>
        <taxon>Oceanospirillales</taxon>
        <taxon>Halomonadaceae</taxon>
        <taxon>Kushneria</taxon>
    </lineage>
</organism>
<accession>A0A1S1NRK6</accession>
<dbReference type="PANTHER" id="PTHR30363">
    <property type="entry name" value="HTH-TYPE TRANSCRIPTIONAL REGULATOR SRLR-RELATED"/>
    <property type="match status" value="1"/>
</dbReference>
<dbReference type="GO" id="GO:0003700">
    <property type="term" value="F:DNA-binding transcription factor activity"/>
    <property type="evidence" value="ECO:0007669"/>
    <property type="project" value="InterPro"/>
</dbReference>
<dbReference type="InterPro" id="IPR001034">
    <property type="entry name" value="DeoR_HTH"/>
</dbReference>
<evidence type="ECO:0000313" key="4">
    <source>
        <dbReference type="Proteomes" id="UP000322553"/>
    </source>
</evidence>
<keyword evidence="2" id="KW-0804">Transcription</keyword>
<dbReference type="EMBL" id="CP043420">
    <property type="protein sequence ID" value="QEL10036.1"/>
    <property type="molecule type" value="Genomic_DNA"/>
</dbReference>
<evidence type="ECO:0000256" key="1">
    <source>
        <dbReference type="ARBA" id="ARBA00023015"/>
    </source>
</evidence>
<dbReference type="KEGG" id="kuy:FY550_02065"/>
<dbReference type="Proteomes" id="UP000322553">
    <property type="component" value="Chromosome"/>
</dbReference>
<keyword evidence="1" id="KW-0805">Transcription regulation</keyword>
<gene>
    <name evidence="3" type="ORF">FY550_02065</name>
</gene>
<dbReference type="SUPFAM" id="SSF46785">
    <property type="entry name" value="Winged helix' DNA-binding domain"/>
    <property type="match status" value="1"/>
</dbReference>
<dbReference type="Pfam" id="PF08220">
    <property type="entry name" value="HTH_DeoR"/>
    <property type="match status" value="1"/>
</dbReference>
<dbReference type="SUPFAM" id="SSF100950">
    <property type="entry name" value="NagB/RpiA/CoA transferase-like"/>
    <property type="match status" value="1"/>
</dbReference>
<dbReference type="Gene3D" id="3.40.50.1360">
    <property type="match status" value="1"/>
</dbReference>
<protein>
    <submittedName>
        <fullName evidence="3">DeoR/GlpR transcriptional regulator</fullName>
    </submittedName>
</protein>
<dbReference type="InterPro" id="IPR014036">
    <property type="entry name" value="DeoR-like_C"/>
</dbReference>
<dbReference type="OrthoDB" id="9816363at2"/>
<dbReference type="SMART" id="SM00420">
    <property type="entry name" value="HTH_DEOR"/>
    <property type="match status" value="1"/>
</dbReference>
<dbReference type="PROSITE" id="PS51000">
    <property type="entry name" value="HTH_DEOR_2"/>
    <property type="match status" value="1"/>
</dbReference>
<dbReference type="InterPro" id="IPR036388">
    <property type="entry name" value="WH-like_DNA-bd_sf"/>
</dbReference>
<dbReference type="InterPro" id="IPR047779">
    <property type="entry name" value="AgaR-like"/>
</dbReference>
<dbReference type="Pfam" id="PF00455">
    <property type="entry name" value="DeoRC"/>
    <property type="match status" value="1"/>
</dbReference>
<dbReference type="STRING" id="657387.BH688_15120"/>
<dbReference type="AlphaFoldDB" id="A0A1S1NRK6"/>
<evidence type="ECO:0000313" key="3">
    <source>
        <dbReference type="EMBL" id="QEL10036.1"/>
    </source>
</evidence>
<dbReference type="NCBIfam" id="NF040755">
    <property type="entry name" value="AgaR"/>
    <property type="match status" value="1"/>
</dbReference>
<dbReference type="RefSeq" id="WP_070981255.1">
    <property type="nucleotide sequence ID" value="NZ_CP043420.1"/>
</dbReference>